<dbReference type="InterPro" id="IPR035926">
    <property type="entry name" value="NusB-like_sf"/>
</dbReference>
<evidence type="ECO:0000256" key="5">
    <source>
        <dbReference type="ARBA" id="ARBA00022884"/>
    </source>
</evidence>
<evidence type="ECO:0000313" key="9">
    <source>
        <dbReference type="Proteomes" id="UP001056937"/>
    </source>
</evidence>
<accession>A0ABY4XBT8</accession>
<dbReference type="SUPFAM" id="SSF48013">
    <property type="entry name" value="NusB-like"/>
    <property type="match status" value="1"/>
</dbReference>
<protein>
    <submittedName>
        <fullName evidence="8">SAM-dependent methyltransferase</fullName>
    </submittedName>
</protein>
<dbReference type="Pfam" id="PF01189">
    <property type="entry name" value="Methyltr_RsmB-F"/>
    <property type="match status" value="1"/>
</dbReference>
<keyword evidence="2 6" id="KW-0489">Methyltransferase</keyword>
<dbReference type="RefSeq" id="WP_252168087.1">
    <property type="nucleotide sequence ID" value="NZ_CP084930.1"/>
</dbReference>
<dbReference type="Proteomes" id="UP001056937">
    <property type="component" value="Chromosome 1"/>
</dbReference>
<organism evidence="8 9">
    <name type="scientific">Sphingomonas morindae</name>
    <dbReference type="NCBI Taxonomy" id="1541170"/>
    <lineage>
        <taxon>Bacteria</taxon>
        <taxon>Pseudomonadati</taxon>
        <taxon>Pseudomonadota</taxon>
        <taxon>Alphaproteobacteria</taxon>
        <taxon>Sphingomonadales</taxon>
        <taxon>Sphingomonadaceae</taxon>
        <taxon>Sphingomonas</taxon>
    </lineage>
</organism>
<dbReference type="InterPro" id="IPR001678">
    <property type="entry name" value="MeTrfase_RsmB-F_NOP2_dom"/>
</dbReference>
<evidence type="ECO:0000259" key="7">
    <source>
        <dbReference type="PROSITE" id="PS51686"/>
    </source>
</evidence>
<reference evidence="8" key="1">
    <citation type="journal article" date="2022" name="Toxins">
        <title>Genomic Analysis of Sphingopyxis sp. USTB-05 for Biodegrading Cyanobacterial Hepatotoxins.</title>
        <authorList>
            <person name="Liu C."/>
            <person name="Xu Q."/>
            <person name="Zhao Z."/>
            <person name="Zhang H."/>
            <person name="Liu X."/>
            <person name="Yin C."/>
            <person name="Liu Y."/>
            <person name="Yan H."/>
        </authorList>
    </citation>
    <scope>NUCLEOTIDE SEQUENCE</scope>
    <source>
        <strain evidence="8">NBD5</strain>
    </source>
</reference>
<proteinExistence type="inferred from homology"/>
<sequence>MARPGQDRRPAAGAQVPGLAARQAALRLLDAVLRRGLPLEAALSAATAALAREEDRGLARAIASEVLRRLPDLDAAIDGATPRPLPADAKARFALRIALVQALVLRTPPHAAIATVLPLVDGGPRRLVHGVFGAVMRGGVRLAEPPHFPAAVAERWTRAWGAAAVEAARQGLAGRPPLDLTLAAPDAEAPAGTALLPGHVRLAESGDVATLPGYEAGAWWVQDLAASLPARLLGAGPGEALDLCAAPGGKTLQLAAAGWTVTAVELAAERLARLEANCARTGLSARLVAADVLRWAPPAPVDALLLDAPCSASGIYRRHPDVLHRVRPAAIKALAETQAAMLARAAAWVKPGGRLVYAVCSLEPEEGEAIAAGAAALGLATLPVTAAELPAGLAPDGRGWLRVPPGALAEQGGCDGFFVARFAKT</sequence>
<dbReference type="InterPro" id="IPR018314">
    <property type="entry name" value="RsmB/NOL1/NOP2-like_CS"/>
</dbReference>
<dbReference type="Gene3D" id="1.10.940.10">
    <property type="entry name" value="NusB-like"/>
    <property type="match status" value="1"/>
</dbReference>
<dbReference type="InterPro" id="IPR029063">
    <property type="entry name" value="SAM-dependent_MTases_sf"/>
</dbReference>
<dbReference type="PROSITE" id="PS01153">
    <property type="entry name" value="NOL1_NOP2_SUN"/>
    <property type="match status" value="1"/>
</dbReference>
<dbReference type="EMBL" id="CP084930">
    <property type="protein sequence ID" value="USI74284.1"/>
    <property type="molecule type" value="Genomic_DNA"/>
</dbReference>
<feature type="binding site" evidence="6">
    <location>
        <position position="307"/>
    </location>
    <ligand>
        <name>S-adenosyl-L-methionine</name>
        <dbReference type="ChEBI" id="CHEBI:59789"/>
    </ligand>
</feature>
<feature type="binding site" evidence="6">
    <location>
        <position position="265"/>
    </location>
    <ligand>
        <name>S-adenosyl-L-methionine</name>
        <dbReference type="ChEBI" id="CHEBI:59789"/>
    </ligand>
</feature>
<dbReference type="GO" id="GO:0008168">
    <property type="term" value="F:methyltransferase activity"/>
    <property type="evidence" value="ECO:0007669"/>
    <property type="project" value="UniProtKB-KW"/>
</dbReference>
<evidence type="ECO:0000256" key="4">
    <source>
        <dbReference type="ARBA" id="ARBA00022691"/>
    </source>
</evidence>
<evidence type="ECO:0000256" key="3">
    <source>
        <dbReference type="ARBA" id="ARBA00022679"/>
    </source>
</evidence>
<dbReference type="PROSITE" id="PS51686">
    <property type="entry name" value="SAM_MT_RSMB_NOP"/>
    <property type="match status" value="1"/>
</dbReference>
<keyword evidence="5 6" id="KW-0694">RNA-binding</keyword>
<feature type="binding site" evidence="6">
    <location>
        <begin position="244"/>
        <end position="250"/>
    </location>
    <ligand>
        <name>S-adenosyl-L-methionine</name>
        <dbReference type="ChEBI" id="CHEBI:59789"/>
    </ligand>
</feature>
<dbReference type="GO" id="GO:0032259">
    <property type="term" value="P:methylation"/>
    <property type="evidence" value="ECO:0007669"/>
    <property type="project" value="UniProtKB-KW"/>
</dbReference>
<feature type="domain" description="SAM-dependent MTase RsmB/NOP-type" evidence="7">
    <location>
        <begin position="148"/>
        <end position="425"/>
    </location>
</feature>
<keyword evidence="3 6" id="KW-0808">Transferase</keyword>
<dbReference type="PRINTS" id="PR02008">
    <property type="entry name" value="RCMTFAMILY"/>
</dbReference>
<dbReference type="PANTHER" id="PTHR22807:SF61">
    <property type="entry name" value="NOL1_NOP2_SUN FAMILY PROTEIN _ ANTITERMINATION NUSB DOMAIN-CONTAINING PROTEIN"/>
    <property type="match status" value="1"/>
</dbReference>
<evidence type="ECO:0000256" key="6">
    <source>
        <dbReference type="PROSITE-ProRule" id="PRU01023"/>
    </source>
</evidence>
<keyword evidence="4 6" id="KW-0949">S-adenosyl-L-methionine</keyword>
<gene>
    <name evidence="8" type="ORF">LHA26_07490</name>
</gene>
<dbReference type="CDD" id="cd02440">
    <property type="entry name" value="AdoMet_MTases"/>
    <property type="match status" value="1"/>
</dbReference>
<keyword evidence="9" id="KW-1185">Reference proteome</keyword>
<dbReference type="Pfam" id="PF01029">
    <property type="entry name" value="NusB"/>
    <property type="match status" value="1"/>
</dbReference>
<dbReference type="InterPro" id="IPR023267">
    <property type="entry name" value="RCMT"/>
</dbReference>
<comment type="similarity">
    <text evidence="1 6">Belongs to the class I-like SAM-binding methyltransferase superfamily. RsmB/NOP family.</text>
</comment>
<dbReference type="InterPro" id="IPR049560">
    <property type="entry name" value="MeTrfase_RsmB-F_NOP2_cat"/>
</dbReference>
<dbReference type="InterPro" id="IPR006027">
    <property type="entry name" value="NusB_RsmB_TIM44"/>
</dbReference>
<dbReference type="Gene3D" id="3.40.50.150">
    <property type="entry name" value="Vaccinia Virus protein VP39"/>
    <property type="match status" value="1"/>
</dbReference>
<dbReference type="PANTHER" id="PTHR22807">
    <property type="entry name" value="NOP2 YEAST -RELATED NOL1/NOP2/FMU SUN DOMAIN-CONTAINING"/>
    <property type="match status" value="1"/>
</dbReference>
<evidence type="ECO:0000256" key="1">
    <source>
        <dbReference type="ARBA" id="ARBA00007494"/>
    </source>
</evidence>
<name>A0ABY4XBT8_9SPHN</name>
<evidence type="ECO:0000256" key="2">
    <source>
        <dbReference type="ARBA" id="ARBA00022603"/>
    </source>
</evidence>
<dbReference type="SUPFAM" id="SSF53335">
    <property type="entry name" value="S-adenosyl-L-methionine-dependent methyltransferases"/>
    <property type="match status" value="1"/>
</dbReference>
<feature type="active site" description="Nucleophile" evidence="6">
    <location>
        <position position="360"/>
    </location>
</feature>
<feature type="binding site" evidence="6">
    <location>
        <position position="291"/>
    </location>
    <ligand>
        <name>S-adenosyl-L-methionine</name>
        <dbReference type="ChEBI" id="CHEBI:59789"/>
    </ligand>
</feature>
<evidence type="ECO:0000313" key="8">
    <source>
        <dbReference type="EMBL" id="USI74284.1"/>
    </source>
</evidence>